<dbReference type="EMBL" id="QEFH01000020">
    <property type="protein sequence ID" value="PVU70691.1"/>
    <property type="molecule type" value="Genomic_DNA"/>
</dbReference>
<accession>A0A2T9WSA1</accession>
<evidence type="ECO:0000256" key="1">
    <source>
        <dbReference type="ARBA" id="ARBA00022741"/>
    </source>
</evidence>
<name>A0A2T9WSA1_NANST</name>
<proteinExistence type="predicted"/>
<organism evidence="5 6">
    <name type="scientific">Nanobsidianus stetteri</name>
    <dbReference type="NCBI Taxonomy" id="1294122"/>
    <lineage>
        <taxon>Archaea</taxon>
        <taxon>Nanobdellota</taxon>
        <taxon>Candidatus Nanoarchaeia</taxon>
        <taxon>Nanoarchaeales</taxon>
        <taxon>Nanopusillaceae</taxon>
        <taxon>Candidatus Nanobsidianus</taxon>
    </lineage>
</organism>
<keyword evidence="2 3" id="KW-0067">ATP-binding</keyword>
<dbReference type="InterPro" id="IPR005144">
    <property type="entry name" value="ATP-cone_dom"/>
</dbReference>
<dbReference type="Pfam" id="PF03477">
    <property type="entry name" value="ATP-cone"/>
    <property type="match status" value="1"/>
</dbReference>
<feature type="domain" description="ATP-cone" evidence="4">
    <location>
        <begin position="2"/>
        <end position="88"/>
    </location>
</feature>
<reference evidence="5 6" key="1">
    <citation type="journal article" date="2015" name="Appl. Environ. Microbiol.">
        <title>Nanoarchaeota, Their Sulfolobales Host, and Nanoarchaeota Virus Distribution across Yellowstone National Park Hot Springs.</title>
        <authorList>
            <person name="Munson-McGee J.H."/>
            <person name="Field E.K."/>
            <person name="Bateson M."/>
            <person name="Rooney C."/>
            <person name="Stepanauskas R."/>
            <person name="Young M.J."/>
        </authorList>
    </citation>
    <scope>NUCLEOTIDE SEQUENCE [LARGE SCALE GENOMIC DNA]</scope>
    <source>
        <strain evidence="5">SCGC AB-777_O03</strain>
    </source>
</reference>
<evidence type="ECO:0000313" key="5">
    <source>
        <dbReference type="EMBL" id="PVU70691.1"/>
    </source>
</evidence>
<dbReference type="Proteomes" id="UP000245908">
    <property type="component" value="Unassembled WGS sequence"/>
</dbReference>
<evidence type="ECO:0000259" key="4">
    <source>
        <dbReference type="PROSITE" id="PS51161"/>
    </source>
</evidence>
<evidence type="ECO:0000256" key="3">
    <source>
        <dbReference type="PROSITE-ProRule" id="PRU00492"/>
    </source>
</evidence>
<evidence type="ECO:0000313" key="6">
    <source>
        <dbReference type="Proteomes" id="UP000245908"/>
    </source>
</evidence>
<evidence type="ECO:0000256" key="2">
    <source>
        <dbReference type="ARBA" id="ARBA00022840"/>
    </source>
</evidence>
<dbReference type="AlphaFoldDB" id="A0A2T9WSA1"/>
<dbReference type="PROSITE" id="PS51161">
    <property type="entry name" value="ATP_CONE"/>
    <property type="match status" value="1"/>
</dbReference>
<keyword evidence="1 3" id="KW-0547">Nucleotide-binding</keyword>
<dbReference type="GO" id="GO:0005524">
    <property type="term" value="F:ATP binding"/>
    <property type="evidence" value="ECO:0007669"/>
    <property type="project" value="UniProtKB-UniRule"/>
</dbReference>
<protein>
    <submittedName>
        <fullName evidence="5">ATP-binding protein</fullName>
    </submittedName>
</protein>
<comment type="caution">
    <text evidence="5">The sequence shown here is derived from an EMBL/GenBank/DDBJ whole genome shotgun (WGS) entry which is preliminary data.</text>
</comment>
<gene>
    <name evidence="5" type="ORF">DDW05_02455</name>
</gene>
<sequence>MVKVIKRSGEEEEFLEDKVYNSLINAGASEEVAKQIVKELEDWIKTEGFGKISTDEIRRFIFNRLRILEPDVFESWQFYDRIFKGRITFSDGKVLVVDKGHLYLGRKVKDIGNKGLDRAEEVKEILEELKEDMKYGLSPKTVNARLYALFMGVLKKKDMPKEEKIKSIELINNFRKEMGWKPYELKQPIQ</sequence>